<evidence type="ECO:0000256" key="1">
    <source>
        <dbReference type="SAM" id="SignalP"/>
    </source>
</evidence>
<reference evidence="2 3" key="1">
    <citation type="submission" date="2024-01" db="EMBL/GenBank/DDBJ databases">
        <title>Hyphobacterium bacterium isolated from marine sediment.</title>
        <authorList>
            <person name="Zhao S."/>
        </authorList>
    </citation>
    <scope>NUCLEOTIDE SEQUENCE [LARGE SCALE GENOMIC DNA]</scope>
    <source>
        <strain evidence="3">HN65</strain>
    </source>
</reference>
<gene>
    <name evidence="2" type="ORF">V0U79_12435</name>
</gene>
<evidence type="ECO:0000313" key="2">
    <source>
        <dbReference type="EMBL" id="MEE2527176.1"/>
    </source>
</evidence>
<name>A0ABU7LU84_9PROT</name>
<organism evidence="2 3">
    <name type="scientific">Hyphobacterium lacteum</name>
    <dbReference type="NCBI Taxonomy" id="3116575"/>
    <lineage>
        <taxon>Bacteria</taxon>
        <taxon>Pseudomonadati</taxon>
        <taxon>Pseudomonadota</taxon>
        <taxon>Alphaproteobacteria</taxon>
        <taxon>Maricaulales</taxon>
        <taxon>Maricaulaceae</taxon>
        <taxon>Hyphobacterium</taxon>
    </lineage>
</organism>
<evidence type="ECO:0000313" key="3">
    <source>
        <dbReference type="Proteomes" id="UP001354971"/>
    </source>
</evidence>
<dbReference type="InterPro" id="IPR045500">
    <property type="entry name" value="DUF6491"/>
</dbReference>
<dbReference type="EMBL" id="JAZDRP010000009">
    <property type="protein sequence ID" value="MEE2527176.1"/>
    <property type="molecule type" value="Genomic_DNA"/>
</dbReference>
<accession>A0ABU7LU84</accession>
<dbReference type="Pfam" id="PF20101">
    <property type="entry name" value="DUF6491"/>
    <property type="match status" value="1"/>
</dbReference>
<protein>
    <submittedName>
        <fullName evidence="2">DUF6491 family protein</fullName>
    </submittedName>
</protein>
<proteinExistence type="predicted"/>
<dbReference type="RefSeq" id="WP_330199839.1">
    <property type="nucleotide sequence ID" value="NZ_JAZDRP010000009.1"/>
</dbReference>
<keyword evidence="3" id="KW-1185">Reference proteome</keyword>
<comment type="caution">
    <text evidence="2">The sequence shown here is derived from an EMBL/GenBank/DDBJ whole genome shotgun (WGS) entry which is preliminary data.</text>
</comment>
<sequence>MKYLTIAAFAALAICSAPVMAQDEGEEAPRCVRLTNINGYSVIDRQHVVFRGGASRHYLATLRNRCPDLNFGVQLTTSFGRSATICPPAMEYITPESGFRCYIDSVEEVDSVDAARSLIEERAAADAEGETD</sequence>
<dbReference type="Proteomes" id="UP001354971">
    <property type="component" value="Unassembled WGS sequence"/>
</dbReference>
<feature type="chain" id="PRO_5047260049" evidence="1">
    <location>
        <begin position="22"/>
        <end position="132"/>
    </location>
</feature>
<keyword evidence="1" id="KW-0732">Signal</keyword>
<feature type="signal peptide" evidence="1">
    <location>
        <begin position="1"/>
        <end position="21"/>
    </location>
</feature>